<evidence type="ECO:0000256" key="1">
    <source>
        <dbReference type="ARBA" id="ARBA00022490"/>
    </source>
</evidence>
<gene>
    <name evidence="6" type="primary">smc</name>
    <name evidence="9" type="ORF">H9653_06995</name>
</gene>
<keyword evidence="10" id="KW-1185">Reference proteome</keyword>
<comment type="similarity">
    <text evidence="6">Belongs to the SMC family.</text>
</comment>
<name>A0ABR8RIX3_9GAMM</name>
<dbReference type="Gene3D" id="3.40.50.300">
    <property type="entry name" value="P-loop containing nucleotide triphosphate hydrolases"/>
    <property type="match status" value="2"/>
</dbReference>
<comment type="subunit">
    <text evidence="6">Homodimer.</text>
</comment>
<feature type="region of interest" description="Disordered" evidence="7">
    <location>
        <begin position="345"/>
        <end position="379"/>
    </location>
</feature>
<dbReference type="SUPFAM" id="SSF52540">
    <property type="entry name" value="P-loop containing nucleoside triphosphate hydrolases"/>
    <property type="match status" value="1"/>
</dbReference>
<accession>A0ABR8RIX3</accession>
<protein>
    <recommendedName>
        <fullName evidence="6">Chromosome partition protein Smc</fullName>
    </recommendedName>
</protein>
<comment type="subcellular location">
    <subcellularLocation>
        <location evidence="6">Cytoplasm</location>
    </subcellularLocation>
</comment>
<keyword evidence="2 6" id="KW-0547">Nucleotide-binding</keyword>
<evidence type="ECO:0000313" key="10">
    <source>
        <dbReference type="Proteomes" id="UP000606724"/>
    </source>
</evidence>
<evidence type="ECO:0000256" key="7">
    <source>
        <dbReference type="SAM" id="MobiDB-lite"/>
    </source>
</evidence>
<dbReference type="PIRSF" id="PIRSF005719">
    <property type="entry name" value="SMC"/>
    <property type="match status" value="1"/>
</dbReference>
<dbReference type="Proteomes" id="UP000606724">
    <property type="component" value="Unassembled WGS sequence"/>
</dbReference>
<feature type="coiled-coil region" evidence="6">
    <location>
        <begin position="756"/>
        <end position="895"/>
    </location>
</feature>
<feature type="binding site" evidence="6">
    <location>
        <begin position="32"/>
        <end position="39"/>
    </location>
    <ligand>
        <name>ATP</name>
        <dbReference type="ChEBI" id="CHEBI:30616"/>
    </ligand>
</feature>
<feature type="coiled-coil region" evidence="6">
    <location>
        <begin position="980"/>
        <end position="1014"/>
    </location>
</feature>
<keyword evidence="1 6" id="KW-0963">Cytoplasm</keyword>
<feature type="coiled-coil region" evidence="6">
    <location>
        <begin position="454"/>
        <end position="509"/>
    </location>
</feature>
<comment type="function">
    <text evidence="6">Required for chromosome condensation and partitioning.</text>
</comment>
<feature type="coiled-coil region" evidence="6">
    <location>
        <begin position="173"/>
        <end position="200"/>
    </location>
</feature>
<feature type="domain" description="RecF/RecN/SMC N-terminal" evidence="8">
    <location>
        <begin position="3"/>
        <end position="1291"/>
    </location>
</feature>
<comment type="caution">
    <text evidence="9">The sequence shown here is derived from an EMBL/GenBank/DDBJ whole genome shotgun (WGS) entry which is preliminary data.</text>
</comment>
<keyword evidence="3 6" id="KW-0067">ATP-binding</keyword>
<dbReference type="EMBL" id="JACSQR010000015">
    <property type="protein sequence ID" value="MBD7947762.1"/>
    <property type="molecule type" value="Genomic_DNA"/>
</dbReference>
<reference evidence="9 10" key="1">
    <citation type="submission" date="2020-08" db="EMBL/GenBank/DDBJ databases">
        <title>A Genomic Blueprint of the Chicken Gut Microbiome.</title>
        <authorList>
            <person name="Gilroy R."/>
            <person name="Ravi A."/>
            <person name="Getino M."/>
            <person name="Pursley I."/>
            <person name="Horton D.L."/>
            <person name="Alikhan N.-F."/>
            <person name="Baker D."/>
            <person name="Gharbi K."/>
            <person name="Hall N."/>
            <person name="Watson M."/>
            <person name="Adriaenssens E.M."/>
            <person name="Foster-Nyarko E."/>
            <person name="Jarju S."/>
            <person name="Secka A."/>
            <person name="Antonio M."/>
            <person name="Oren A."/>
            <person name="Chaudhuri R."/>
            <person name="La Ragione R.M."/>
            <person name="Hildebrand F."/>
            <person name="Pallen M.J."/>
        </authorList>
    </citation>
    <scope>NUCLEOTIDE SEQUENCE [LARGE SCALE GENOMIC DNA]</scope>
    <source>
        <strain evidence="9 10">Sa4CVA2</strain>
    </source>
</reference>
<dbReference type="InterPro" id="IPR011890">
    <property type="entry name" value="SMC_prok"/>
</dbReference>
<sequence>MRLKSLKLAGFKSFANPTTFTFRHGITAIVGPNGCGKSNVIDAIRWVLGETSAKQLRGGAMSDVIFAGTQDKAAKSVASVELTFEHTQDEQTGIRHEFNLYHELSVRRQVNLEGRSDYFINGTRCRRRDVVDVFLGTGLGARSYAVIEQGMIGRIVESSPLQLREFIEEAAGVSRYQARREETQKKLERTQDNLARLHDMQSELVSQQKRLSKQAASAERYEELALALADIKQQLAIQQLYQAKHHQQQQKIAHERSANKVAVLQASYETLKAKQDKLAAHINQEQWLKDDAQGNHYQQQLSYQQAEHELSDAKSQLNVIAQQLTSLEQQRQQAVSEIERLKTEQAEQQNTLEELRPQLSELNDKRDRHKRNEQPLQRAYHDAQNQLSRLQDNARALEQQQAINNQAQKRQQQNYEKWQRRQQNWQNLWQQLQRSLAPIDIVDVSEKGNSSNLQQMLNAQVTELNKQLQQIERQQDSIDERLSELQPQAHELQQRLNTQRHELSEDEKRHAVLAGEYDTLHQILHPKPTAKPQQLANVKTALESDIAKDYNELAITTLRAQIELSAKGQQHAELLDSVLALWLDSHVLVASQLNDEKINDDSQKSNSLWQALEQDLTDLFTYQTTQNENDNSKNKSQLENGHSLWLPAQTNDKGAKSFISALPNHLTDKVLSLSELITAPNLALWQHCYLYIAPSKTNAQQTLEDLAVTLKALPASAILLTSDGWIISRQGTINLSKFAGAQNGQNESNSQFLSQRLQQRSRLQALEDLLDEFETKIQEQQKAIANNQRNYDALTVSLEETRAQAEQLIRDKHQHQQKLTTKRANAERLQADSQRLNADKFALEQEQQELEQEQQTLNQEQQHIQSEIAALTPQIADARLLSQQLQAERSELNRTRQVDDDAWQAIQLRIQQSEMRLEHSVSSLVRATAQHEKSLQNEHSLKTRHEQQQAKLPALQAALQIAQSARDEQQAVLTTRETALTALKGEYNQQQVELDTLQNTLQMQQSELARLATELALSAAKLEDASSHTQEALEAYYKVGHKHKVPSEMPQPQQQVMSVSNLLADFIAHDRRVRPDKIAELESERAKLEQQLSKIGAVNLAAVAELAEVNERLEPLAQQTVDIAASMQTLTEAIASIDETTKTLFMQTLDAVNNELVNLFAKVFGGGQASLTLNTDEMPANAPKSEQWRAGLTLMAQPKGKRNSRLAVLSGGEKTLTALSLIFAIFKQHPAPFCVLDEVDAPLDDANVARFTSLINELADDLQFIFISHNKLTMQIADELKGVTMPSAGISTLVSVSLDEAASYLSD</sequence>
<keyword evidence="5 6" id="KW-0238">DNA-binding</keyword>
<proteinExistence type="inferred from homology"/>
<feature type="compositionally biased region" description="Basic and acidic residues" evidence="7">
    <location>
        <begin position="362"/>
        <end position="373"/>
    </location>
</feature>
<evidence type="ECO:0000256" key="6">
    <source>
        <dbReference type="HAMAP-Rule" id="MF_01894"/>
    </source>
</evidence>
<dbReference type="InterPro" id="IPR027417">
    <property type="entry name" value="P-loop_NTPase"/>
</dbReference>
<evidence type="ECO:0000256" key="2">
    <source>
        <dbReference type="ARBA" id="ARBA00022741"/>
    </source>
</evidence>
<dbReference type="RefSeq" id="WP_191691500.1">
    <property type="nucleotide sequence ID" value="NZ_JACSQR010000015.1"/>
</dbReference>
<dbReference type="InterPro" id="IPR024704">
    <property type="entry name" value="SMC"/>
</dbReference>
<evidence type="ECO:0000259" key="8">
    <source>
        <dbReference type="Pfam" id="PF02463"/>
    </source>
</evidence>
<dbReference type="Pfam" id="PF02463">
    <property type="entry name" value="SMC_N"/>
    <property type="match status" value="1"/>
</dbReference>
<dbReference type="PANTHER" id="PTHR43977">
    <property type="entry name" value="STRUCTURAL MAINTENANCE OF CHROMOSOMES PROTEIN 3"/>
    <property type="match status" value="1"/>
</dbReference>
<dbReference type="InterPro" id="IPR003395">
    <property type="entry name" value="RecF/RecN/SMC_N"/>
</dbReference>
<organism evidence="9 10">
    <name type="scientific">Psychrobacter communis</name>
    <dbReference type="NCBI Taxonomy" id="2762238"/>
    <lineage>
        <taxon>Bacteria</taxon>
        <taxon>Pseudomonadati</taxon>
        <taxon>Pseudomonadota</taxon>
        <taxon>Gammaproteobacteria</taxon>
        <taxon>Moraxellales</taxon>
        <taxon>Moraxellaceae</taxon>
        <taxon>Psychrobacter</taxon>
    </lineage>
</organism>
<dbReference type="HAMAP" id="MF_01894">
    <property type="entry name" value="Smc_prok"/>
    <property type="match status" value="1"/>
</dbReference>
<evidence type="ECO:0000256" key="5">
    <source>
        <dbReference type="ARBA" id="ARBA00023125"/>
    </source>
</evidence>
<keyword evidence="4 6" id="KW-0175">Coiled coil</keyword>
<evidence type="ECO:0000313" key="9">
    <source>
        <dbReference type="EMBL" id="MBD7947762.1"/>
    </source>
</evidence>
<comment type="domain">
    <text evidence="6">Contains large globular domains required for ATP hydrolysis at each terminus and a third globular domain forming a flexible hinge near the middle of the molecule. These domains are separated by coiled-coil structures.</text>
</comment>
<evidence type="ECO:0000256" key="4">
    <source>
        <dbReference type="ARBA" id="ARBA00023054"/>
    </source>
</evidence>
<evidence type="ECO:0000256" key="3">
    <source>
        <dbReference type="ARBA" id="ARBA00022840"/>
    </source>
</evidence>